<keyword evidence="2" id="KW-0238">DNA-binding</keyword>
<dbReference type="Proteomes" id="UP000248214">
    <property type="component" value="Unassembled WGS sequence"/>
</dbReference>
<feature type="domain" description="HTH gntR-type" evidence="4">
    <location>
        <begin position="9"/>
        <end position="77"/>
    </location>
</feature>
<organism evidence="5 6">
    <name type="scientific">Salipaludibacillus keqinensis</name>
    <dbReference type="NCBI Taxonomy" id="2045207"/>
    <lineage>
        <taxon>Bacteria</taxon>
        <taxon>Bacillati</taxon>
        <taxon>Bacillota</taxon>
        <taxon>Bacilli</taxon>
        <taxon>Bacillales</taxon>
        <taxon>Bacillaceae</taxon>
    </lineage>
</organism>
<evidence type="ECO:0000259" key="4">
    <source>
        <dbReference type="PROSITE" id="PS50949"/>
    </source>
</evidence>
<protein>
    <submittedName>
        <fullName evidence="5">GntR family transcriptional regulator</fullName>
    </submittedName>
</protein>
<evidence type="ECO:0000256" key="2">
    <source>
        <dbReference type="ARBA" id="ARBA00023125"/>
    </source>
</evidence>
<dbReference type="InterPro" id="IPR036390">
    <property type="entry name" value="WH_DNA-bd_sf"/>
</dbReference>
<dbReference type="Gene3D" id="1.10.10.10">
    <property type="entry name" value="Winged helix-like DNA-binding domain superfamily/Winged helix DNA-binding domain"/>
    <property type="match status" value="1"/>
</dbReference>
<gene>
    <name evidence="5" type="ORF">CR194_06945</name>
</gene>
<accession>A0A323TMG8</accession>
<dbReference type="InterPro" id="IPR000524">
    <property type="entry name" value="Tscrpt_reg_HTH_GntR"/>
</dbReference>
<dbReference type="PANTHER" id="PTHR38445">
    <property type="entry name" value="HTH-TYPE TRANSCRIPTIONAL REPRESSOR YTRA"/>
    <property type="match status" value="1"/>
</dbReference>
<dbReference type="SUPFAM" id="SSF46785">
    <property type="entry name" value="Winged helix' DNA-binding domain"/>
    <property type="match status" value="1"/>
</dbReference>
<dbReference type="Pfam" id="PF00392">
    <property type="entry name" value="GntR"/>
    <property type="match status" value="1"/>
</dbReference>
<evidence type="ECO:0000256" key="1">
    <source>
        <dbReference type="ARBA" id="ARBA00023015"/>
    </source>
</evidence>
<dbReference type="RefSeq" id="WP_110608879.1">
    <property type="nucleotide sequence ID" value="NZ_PDOD01000001.1"/>
</dbReference>
<comment type="caution">
    <text evidence="5">The sequence shown here is derived from an EMBL/GenBank/DDBJ whole genome shotgun (WGS) entry which is preliminary data.</text>
</comment>
<sequence>MGLKFDHNRPIYIQLMEYLYGQICRSEMKPGEKLPSVRELAVKVGVNPNTVSRTYMEMERTHIVVTKRGQGTFVTEDAKTIQELRKTIADQQIDDFIVMMNQVGLSNEEISQLMLEKLKKRREEKE</sequence>
<dbReference type="GO" id="GO:0003677">
    <property type="term" value="F:DNA binding"/>
    <property type="evidence" value="ECO:0007669"/>
    <property type="project" value="UniProtKB-KW"/>
</dbReference>
<evidence type="ECO:0000313" key="6">
    <source>
        <dbReference type="Proteomes" id="UP000248214"/>
    </source>
</evidence>
<evidence type="ECO:0000256" key="3">
    <source>
        <dbReference type="ARBA" id="ARBA00023163"/>
    </source>
</evidence>
<keyword evidence="1" id="KW-0805">Transcription regulation</keyword>
<dbReference type="EMBL" id="PDOD01000001">
    <property type="protein sequence ID" value="PYZ95244.1"/>
    <property type="molecule type" value="Genomic_DNA"/>
</dbReference>
<proteinExistence type="predicted"/>
<dbReference type="SMART" id="SM00345">
    <property type="entry name" value="HTH_GNTR"/>
    <property type="match status" value="1"/>
</dbReference>
<keyword evidence="3" id="KW-0804">Transcription</keyword>
<reference evidence="5 6" key="1">
    <citation type="submission" date="2017-10" db="EMBL/GenBank/DDBJ databases">
        <title>Bacillus sp. nov., a halophilic bacterium isolated from a Keqin Lake.</title>
        <authorList>
            <person name="Wang H."/>
        </authorList>
    </citation>
    <scope>NUCLEOTIDE SEQUENCE [LARGE SCALE GENOMIC DNA]</scope>
    <source>
        <strain evidence="5 6">KQ-12</strain>
    </source>
</reference>
<dbReference type="AlphaFoldDB" id="A0A323TMG8"/>
<evidence type="ECO:0000313" key="5">
    <source>
        <dbReference type="EMBL" id="PYZ95244.1"/>
    </source>
</evidence>
<keyword evidence="6" id="KW-1185">Reference proteome</keyword>
<dbReference type="GO" id="GO:0003700">
    <property type="term" value="F:DNA-binding transcription factor activity"/>
    <property type="evidence" value="ECO:0007669"/>
    <property type="project" value="InterPro"/>
</dbReference>
<dbReference type="PANTHER" id="PTHR38445:SF6">
    <property type="entry name" value="GNTR-FAMILY TRANSCRIPTIONAL REGULATOR"/>
    <property type="match status" value="1"/>
</dbReference>
<dbReference type="CDD" id="cd07377">
    <property type="entry name" value="WHTH_GntR"/>
    <property type="match status" value="1"/>
</dbReference>
<dbReference type="PROSITE" id="PS50949">
    <property type="entry name" value="HTH_GNTR"/>
    <property type="match status" value="1"/>
</dbReference>
<dbReference type="OrthoDB" id="362473at2"/>
<name>A0A323TMG8_9BACI</name>
<dbReference type="InterPro" id="IPR036388">
    <property type="entry name" value="WH-like_DNA-bd_sf"/>
</dbReference>